<proteinExistence type="predicted"/>
<sequence length="294" mass="34243">MQFHFEKTLEKRYEPQVTVTNETPAWLMICLAESIKDWIGQSPRIFCKSEEPYLQFGYEVLTFPVAEFAQIFGPLIYAINQAWPVQVFGMGSQDELVELSFTKEGTAPTIQQKNVSGIPCAELRDLYFCVKFPDPLAADCMFRLLDAVEKKSAAVALEWEYADFLEQQRLARIDRTLSYCYVSLEEEESADPVGWLSGLTLQQKCELWRMFLGKRLFLPEFEWLRDAMLQGAVPNWIEWHLALYRVLEEENIRFFCKDGQFELLDKEGHRIYFGVDHSEAAEQVLMKVLFPLNQ</sequence>
<evidence type="ECO:0000313" key="1">
    <source>
        <dbReference type="EMBL" id="QCI60449.1"/>
    </source>
</evidence>
<dbReference type="KEGG" id="obj:EIO64_15565"/>
<dbReference type="EMBL" id="CP034413">
    <property type="protein sequence ID" value="QCI60449.1"/>
    <property type="molecule type" value="Genomic_DNA"/>
</dbReference>
<dbReference type="AlphaFoldDB" id="A0A4D7AMM6"/>
<evidence type="ECO:0000313" key="2">
    <source>
        <dbReference type="Proteomes" id="UP000298642"/>
    </source>
</evidence>
<dbReference type="RefSeq" id="WP_025543706.1">
    <property type="nucleotide sequence ID" value="NZ_CAUWCU010000008.1"/>
</dbReference>
<dbReference type="Proteomes" id="UP000298642">
    <property type="component" value="Chromosome"/>
</dbReference>
<name>A0A4D7AMM6_9FIRM</name>
<keyword evidence="2" id="KW-1185">Reference proteome</keyword>
<reference evidence="2" key="1">
    <citation type="submission" date="2018-12" db="EMBL/GenBank/DDBJ databases">
        <title>Dusodibacter welbiota gen. nov., sp. nov., isolated from human faeces and emended description of the Oscillibacter genus.</title>
        <authorList>
            <person name="Le Roy T."/>
            <person name="Van der Smissen P."/>
            <person name="Delzenne N."/>
            <person name="Muccioli G."/>
            <person name="Collet J.F."/>
            <person name="Cani P.D."/>
        </authorList>
    </citation>
    <scope>NUCLEOTIDE SEQUENCE [LARGE SCALE GENOMIC DNA]</scope>
    <source>
        <strain evidence="2">J115</strain>
    </source>
</reference>
<organism evidence="1 2">
    <name type="scientific">Dysosmobacter welbionis</name>
    <dbReference type="NCBI Taxonomy" id="2093857"/>
    <lineage>
        <taxon>Bacteria</taxon>
        <taxon>Bacillati</taxon>
        <taxon>Bacillota</taxon>
        <taxon>Clostridia</taxon>
        <taxon>Eubacteriales</taxon>
        <taxon>Oscillospiraceae</taxon>
        <taxon>Dysosmobacter</taxon>
    </lineage>
</organism>
<protein>
    <submittedName>
        <fullName evidence="1">Uncharacterized protein</fullName>
    </submittedName>
</protein>
<accession>A0A4D7AMM6</accession>
<gene>
    <name evidence="1" type="ORF">EIO64_15565</name>
</gene>